<feature type="region of interest" description="Disordered" evidence="1">
    <location>
        <begin position="506"/>
        <end position="539"/>
    </location>
</feature>
<keyword evidence="4" id="KW-1185">Reference proteome</keyword>
<feature type="region of interest" description="Disordered" evidence="1">
    <location>
        <begin position="212"/>
        <end position="232"/>
    </location>
</feature>
<feature type="region of interest" description="Disordered" evidence="1">
    <location>
        <begin position="409"/>
        <end position="484"/>
    </location>
</feature>
<dbReference type="Proteomes" id="UP001381693">
    <property type="component" value="Unassembled WGS sequence"/>
</dbReference>
<dbReference type="CDD" id="cd20380">
    <property type="entry name" value="Tudor_TDRD13-like"/>
    <property type="match status" value="1"/>
</dbReference>
<gene>
    <name evidence="3" type="primary">ALG13</name>
    <name evidence="3" type="ORF">SK128_001732</name>
</gene>
<dbReference type="EMBL" id="JAXCGZ010003800">
    <property type="protein sequence ID" value="KAK7083137.1"/>
    <property type="molecule type" value="Genomic_DNA"/>
</dbReference>
<sequence>MRRRLNSRACDPFDEWLDSLGLCRKQVARDGSCLFRAVAEQVFLTQTEHVRVRSLCLQYMLQHKEDFQPFLDMPLDHYVYNLHDMREWGGHLEIMSMSRLFKRNFIIYREIGQEPYKVTDIEGKSLMLSFTHGNHYDIVYKKEDASLRGFCQSVVYDILYSHVFKLTDVRLAVDTMLHDKEYANLRRDSSNSAELKEIGALVEKIIGVNVSRDSQDGDEKNESSEEKVSANDIHPDDVRGLLTHGIPPFSYKVAKALDPDLYRNIEFDTWNTVRREARYGPFDYNGFQAGVKVLIKRDLLPDHLEIEKIKPGNSENGDGKAEQKCSVFHGHIQEMAENKGPVDVYIEELGRRLKVPYESLERVPPTPPRSPWHSHVQPHIHGSGGVPTPPGGGGMPAYKNLSGYYQKAPLPPENEFSVGKGKKKGAKPMRDSLPSAGRYGSSQNSGMRGRSYGSPVGMGHSPRARIPQGYSQNNFHRNSHNRGIGRAREDFPAFFNSSSSAAPGVDGVWAARPSGNQQLASSTPKSNNSSAHYALSPPPLCEDQSKVQVQSVTEALQQVMSAGGQEVRITGQQLEVVNNPDNDFVDEQASARLQGNYGYECDLTSAQGDVEVDKAATAGLTNHTPVAINEAEPVVSHPSEELYAPSPHPDVDPNMIYFSTASGTQIGCPSQNSDMYTVTFPPPYVSSAYVQMVSPATSDGTYTPCEYPTSSTVDQGRPDSVDGMSQSE</sequence>
<evidence type="ECO:0000313" key="3">
    <source>
        <dbReference type="EMBL" id="KAK7083137.1"/>
    </source>
</evidence>
<dbReference type="GO" id="GO:0061578">
    <property type="term" value="F:K63-linked deubiquitinase activity"/>
    <property type="evidence" value="ECO:0007669"/>
    <property type="project" value="TreeGrafter"/>
</dbReference>
<dbReference type="InterPro" id="IPR049770">
    <property type="entry name" value="OTU_Tudor"/>
</dbReference>
<dbReference type="Pfam" id="PF02338">
    <property type="entry name" value="OTU"/>
    <property type="match status" value="1"/>
</dbReference>
<feature type="compositionally biased region" description="Polar residues" evidence="1">
    <location>
        <begin position="514"/>
        <end position="531"/>
    </location>
</feature>
<protein>
    <submittedName>
        <fullName evidence="3">N-acetylglucosaminyldiphosphodolichol N-acetylglucosaminyltransferase catalytic subunit alg13</fullName>
    </submittedName>
</protein>
<dbReference type="PANTHER" id="PTHR12419">
    <property type="entry name" value="OTU DOMAIN CONTAINING PROTEIN"/>
    <property type="match status" value="1"/>
</dbReference>
<feature type="region of interest" description="Disordered" evidence="1">
    <location>
        <begin position="699"/>
        <end position="728"/>
    </location>
</feature>
<dbReference type="InterPro" id="IPR003323">
    <property type="entry name" value="OTU_dom"/>
</dbReference>
<evidence type="ECO:0000256" key="1">
    <source>
        <dbReference type="SAM" id="MobiDB-lite"/>
    </source>
</evidence>
<organism evidence="3 4">
    <name type="scientific">Halocaridina rubra</name>
    <name type="common">Hawaiian red shrimp</name>
    <dbReference type="NCBI Taxonomy" id="373956"/>
    <lineage>
        <taxon>Eukaryota</taxon>
        <taxon>Metazoa</taxon>
        <taxon>Ecdysozoa</taxon>
        <taxon>Arthropoda</taxon>
        <taxon>Crustacea</taxon>
        <taxon>Multicrustacea</taxon>
        <taxon>Malacostraca</taxon>
        <taxon>Eumalacostraca</taxon>
        <taxon>Eucarida</taxon>
        <taxon>Decapoda</taxon>
        <taxon>Pleocyemata</taxon>
        <taxon>Caridea</taxon>
        <taxon>Atyoidea</taxon>
        <taxon>Atyidae</taxon>
        <taxon>Halocaridina</taxon>
    </lineage>
</organism>
<evidence type="ECO:0000259" key="2">
    <source>
        <dbReference type="PROSITE" id="PS50802"/>
    </source>
</evidence>
<dbReference type="InterPro" id="IPR050704">
    <property type="entry name" value="Peptidase_C85-like"/>
</dbReference>
<dbReference type="AlphaFoldDB" id="A0AAN9AFA5"/>
<evidence type="ECO:0000313" key="4">
    <source>
        <dbReference type="Proteomes" id="UP001381693"/>
    </source>
</evidence>
<feature type="compositionally biased region" description="Basic and acidic residues" evidence="1">
    <location>
        <begin position="213"/>
        <end position="232"/>
    </location>
</feature>
<dbReference type="GO" id="GO:0016579">
    <property type="term" value="P:protein deubiquitination"/>
    <property type="evidence" value="ECO:0007669"/>
    <property type="project" value="TreeGrafter"/>
</dbReference>
<feature type="domain" description="OTU" evidence="2">
    <location>
        <begin position="22"/>
        <end position="142"/>
    </location>
</feature>
<proteinExistence type="predicted"/>
<reference evidence="3 4" key="1">
    <citation type="submission" date="2023-11" db="EMBL/GenBank/DDBJ databases">
        <title>Halocaridina rubra genome assembly.</title>
        <authorList>
            <person name="Smith C."/>
        </authorList>
    </citation>
    <scope>NUCLEOTIDE SEQUENCE [LARGE SCALE GENOMIC DNA]</scope>
    <source>
        <strain evidence="3">EP-1</strain>
        <tissue evidence="3">Whole</tissue>
    </source>
</reference>
<keyword evidence="3" id="KW-0808">Transferase</keyword>
<accession>A0AAN9AFA5</accession>
<dbReference type="SUPFAM" id="SSF54001">
    <property type="entry name" value="Cysteine proteinases"/>
    <property type="match status" value="1"/>
</dbReference>
<dbReference type="InterPro" id="IPR038765">
    <property type="entry name" value="Papain-like_cys_pep_sf"/>
</dbReference>
<dbReference type="PROSITE" id="PS50802">
    <property type="entry name" value="OTU"/>
    <property type="match status" value="1"/>
</dbReference>
<comment type="caution">
    <text evidence="3">The sequence shown here is derived from an EMBL/GenBank/DDBJ whole genome shotgun (WGS) entry which is preliminary data.</text>
</comment>
<name>A0AAN9AFA5_HALRR</name>
<dbReference type="GO" id="GO:0004843">
    <property type="term" value="F:cysteine-type deubiquitinase activity"/>
    <property type="evidence" value="ECO:0007669"/>
    <property type="project" value="TreeGrafter"/>
</dbReference>
<keyword evidence="3" id="KW-0328">Glycosyltransferase</keyword>
<dbReference type="Gene3D" id="3.90.70.80">
    <property type="match status" value="1"/>
</dbReference>
<dbReference type="PANTHER" id="PTHR12419:SF115">
    <property type="entry name" value="PROTEIN OVARIAN TUMOR LOCUS-RELATED"/>
    <property type="match status" value="1"/>
</dbReference>
<dbReference type="GO" id="GO:0016757">
    <property type="term" value="F:glycosyltransferase activity"/>
    <property type="evidence" value="ECO:0007669"/>
    <property type="project" value="UniProtKB-KW"/>
</dbReference>